<dbReference type="AlphaFoldDB" id="A0A1I6QC28"/>
<dbReference type="EMBL" id="FPAG01000002">
    <property type="protein sequence ID" value="SFS49878.1"/>
    <property type="molecule type" value="Genomic_DNA"/>
</dbReference>
<protein>
    <recommendedName>
        <fullName evidence="3">Tellurite resistance protein TerB</fullName>
    </recommendedName>
</protein>
<sequence>MSNQSEKLSLLSELIALIRADHKITEKEVGFLKMIAASLGVAESDLDKLYQSNVPFVPPASEAQRILQFHRMILLMNVDQQEHPDELNKVMELGVRLGLSPFAIHQVLKVMHQYEDKVVPPDILINIFKAQYN</sequence>
<dbReference type="SUPFAM" id="SSF158682">
    <property type="entry name" value="TerB-like"/>
    <property type="match status" value="1"/>
</dbReference>
<gene>
    <name evidence="1" type="ORF">SAMN04487906_0568</name>
</gene>
<organism evidence="1 2">
    <name type="scientific">Zhouia amylolytica</name>
    <dbReference type="NCBI Taxonomy" id="376730"/>
    <lineage>
        <taxon>Bacteria</taxon>
        <taxon>Pseudomonadati</taxon>
        <taxon>Bacteroidota</taxon>
        <taxon>Flavobacteriia</taxon>
        <taxon>Flavobacteriales</taxon>
        <taxon>Flavobacteriaceae</taxon>
        <taxon>Zhouia</taxon>
    </lineage>
</organism>
<dbReference type="InterPro" id="IPR029024">
    <property type="entry name" value="TerB-like"/>
</dbReference>
<reference evidence="1 2" key="1">
    <citation type="submission" date="2016-10" db="EMBL/GenBank/DDBJ databases">
        <authorList>
            <person name="de Groot N.N."/>
        </authorList>
    </citation>
    <scope>NUCLEOTIDE SEQUENCE [LARGE SCALE GENOMIC DNA]</scope>
    <source>
        <strain evidence="1 2">CGMCC 1.6114</strain>
    </source>
</reference>
<dbReference type="RefSeq" id="WP_038265047.1">
    <property type="nucleotide sequence ID" value="NZ_FPAG01000002.1"/>
</dbReference>
<evidence type="ECO:0008006" key="3">
    <source>
        <dbReference type="Google" id="ProtNLM"/>
    </source>
</evidence>
<dbReference type="OrthoDB" id="1143847at2"/>
<proteinExistence type="predicted"/>
<evidence type="ECO:0000313" key="1">
    <source>
        <dbReference type="EMBL" id="SFS49878.1"/>
    </source>
</evidence>
<evidence type="ECO:0000313" key="2">
    <source>
        <dbReference type="Proteomes" id="UP000183209"/>
    </source>
</evidence>
<name>A0A1I6QC28_9FLAO</name>
<accession>A0A1I6QC28</accession>
<dbReference type="Gene3D" id="1.10.3680.10">
    <property type="entry name" value="TerB-like"/>
    <property type="match status" value="1"/>
</dbReference>
<dbReference type="Proteomes" id="UP000183209">
    <property type="component" value="Unassembled WGS sequence"/>
</dbReference>